<reference evidence="1 2" key="1">
    <citation type="submission" date="2008-07" db="EMBL/GenBank/DDBJ databases">
        <authorList>
            <person name="El-Sayed N."/>
            <person name="Caler E."/>
            <person name="Inman J."/>
            <person name="Amedeo P."/>
            <person name="Hass B."/>
            <person name="Wortman J."/>
        </authorList>
    </citation>
    <scope>NUCLEOTIDE SEQUENCE [LARGE SCALE GENOMIC DNA]</scope>
    <source>
        <strain evidence="2">ATCC 50983 / TXsc</strain>
    </source>
</reference>
<evidence type="ECO:0000313" key="2">
    <source>
        <dbReference type="Proteomes" id="UP000007800"/>
    </source>
</evidence>
<gene>
    <name evidence="1" type="ORF">Pmar_PMAR002830</name>
</gene>
<dbReference type="InterPro" id="IPR027417">
    <property type="entry name" value="P-loop_NTPase"/>
</dbReference>
<keyword evidence="2" id="KW-1185">Reference proteome</keyword>
<dbReference type="Proteomes" id="UP000007800">
    <property type="component" value="Unassembled WGS sequence"/>
</dbReference>
<dbReference type="EMBL" id="GG684654">
    <property type="protein sequence ID" value="EER00766.1"/>
    <property type="molecule type" value="Genomic_DNA"/>
</dbReference>
<dbReference type="GeneID" id="9043956"/>
<dbReference type="Gene3D" id="3.40.50.300">
    <property type="entry name" value="P-loop containing nucleotide triphosphate hydrolases"/>
    <property type="match status" value="1"/>
</dbReference>
<dbReference type="OrthoDB" id="440696at2759"/>
<dbReference type="AlphaFoldDB" id="C5LQN1"/>
<organism evidence="2">
    <name type="scientific">Perkinsus marinus (strain ATCC 50983 / TXsc)</name>
    <dbReference type="NCBI Taxonomy" id="423536"/>
    <lineage>
        <taxon>Eukaryota</taxon>
        <taxon>Sar</taxon>
        <taxon>Alveolata</taxon>
        <taxon>Perkinsozoa</taxon>
        <taxon>Perkinsea</taxon>
        <taxon>Perkinsida</taxon>
        <taxon>Perkinsidae</taxon>
        <taxon>Perkinsus</taxon>
    </lineage>
</organism>
<dbReference type="SUPFAM" id="SSF52540">
    <property type="entry name" value="P-loop containing nucleoside triphosphate hydrolases"/>
    <property type="match status" value="1"/>
</dbReference>
<sequence length="716" mass="79724">MRCVSQWIRRFCGNSSAAEVEEYGFNELWKKYEGCSMDMLESIVEDLSSMEDAKRVIVIRDPMACMRTVDDDAAAVASGGDADVDGDDEDWGEEQSVARKSLDSTLGLVLWLARSVPIGVRIVLLVPSGATTDMFGEFCGVMRLTVGEVRDLSGSTSELPVNPSGPLVELLAHHQASRSLSHTRGGLICVSGPSGSGKTDELRRLRAFVSSGKAVEVRIADVVAAELGESQRRLRKIYSELASCSRFSPTVPAVAMFDDCDLWVTSAGRVMGEILSQWTALLDVHKGDVWTCLGQRPDDSILAGLYMNVESRKRRGKERVRLAGGYKENHNVELVGEPQPRGPTKLAVGVKRKGHDGKMYIFPACAFDVSTNIKHEGVIGALEKAKSSTATTSNWADKRGDLITSFAPVKKKRQLNSFLANRVTDDRIENFGQAKRTLQKRLSEFSESPQDEDIRYELKSEASPAKKAKKDIPEGVPKSVYRQMKEFLPTFDAHVSKVEKIFDLSRELFTKELLSKADVQKSDLAWELCEWLKQGARVGHKCTKPNMDPVFSSRIILDLGRQFTTCPVANRKYKVHDFASRLVIVIGLLRLFQLRRENRLSFDETNTWGVPVPLANSLWYIFNGENPSVKRMSVTSNYKLCCYLIISILALAQAPAWSFEFCHLCEDVPTMKDKELFQTLCFCGIKVSGGMEKLRGKLTAPLRPIMLNQGGARRRP</sequence>
<dbReference type="InParanoid" id="C5LQN1"/>
<evidence type="ECO:0000313" key="1">
    <source>
        <dbReference type="EMBL" id="EER00766.1"/>
    </source>
</evidence>
<proteinExistence type="predicted"/>
<name>C5LQN1_PERM5</name>
<accession>C5LQN1</accession>
<protein>
    <submittedName>
        <fullName evidence="1">Uncharacterized protein</fullName>
    </submittedName>
</protein>
<dbReference type="RefSeq" id="XP_002768048.1">
    <property type="nucleotide sequence ID" value="XM_002768002.1"/>
</dbReference>